<dbReference type="GO" id="GO:0003723">
    <property type="term" value="F:RNA binding"/>
    <property type="evidence" value="ECO:0007669"/>
    <property type="project" value="InterPro"/>
</dbReference>
<dbReference type="EMBL" id="OU466863">
    <property type="protein sequence ID" value="CAH2078438.1"/>
    <property type="molecule type" value="Genomic_DNA"/>
</dbReference>
<reference evidence="1 2" key="1">
    <citation type="submission" date="2022-03" db="EMBL/GenBank/DDBJ databases">
        <authorList>
            <person name="Nunn A."/>
            <person name="Chopra R."/>
            <person name="Nunn A."/>
            <person name="Contreras Garrido A."/>
        </authorList>
    </citation>
    <scope>NUCLEOTIDE SEQUENCE [LARGE SCALE GENOMIC DNA]</scope>
</reference>
<name>A0AAU9T721_THLAR</name>
<dbReference type="PANTHER" id="PTHR47926:SF347">
    <property type="entry name" value="PENTATRICOPEPTIDE REPEAT-CONTAINING PROTEIN"/>
    <property type="match status" value="1"/>
</dbReference>
<evidence type="ECO:0000313" key="2">
    <source>
        <dbReference type="Proteomes" id="UP000836841"/>
    </source>
</evidence>
<dbReference type="Proteomes" id="UP000836841">
    <property type="component" value="Chromosome 7"/>
</dbReference>
<dbReference type="PANTHER" id="PTHR47926">
    <property type="entry name" value="PENTATRICOPEPTIDE REPEAT-CONTAINING PROTEIN"/>
    <property type="match status" value="1"/>
</dbReference>
<dbReference type="InterPro" id="IPR046960">
    <property type="entry name" value="PPR_At4g14850-like_plant"/>
</dbReference>
<keyword evidence="2" id="KW-1185">Reference proteome</keyword>
<sequence length="249" mass="28042">MNHLYFCRFDFEDMDSSPLLATSLPQKQLTTSSSAATATVGWVRLPPPQKFAFLIDRSESVAEVLQIHAAILRHNLLLHRYPVLNLKLQRAYASHGKIRHSLALFHQTIDPDLFLFTAAINTASTNGLHDQSFLLYVLLLSSQIVPNEFTFSSILKSCSRKPKPDERTVVAALTACSQIGALESGRWIHLCLSTGYRELSRRHLHQNTNRRNQTDTIVRVLLSLETVMDGKLRSDPLIVALLSKQFLPV</sequence>
<gene>
    <name evidence="1" type="ORF">TAV2_LOCUS24457</name>
</gene>
<evidence type="ECO:0000313" key="1">
    <source>
        <dbReference type="EMBL" id="CAH2078438.1"/>
    </source>
</evidence>
<dbReference type="AlphaFoldDB" id="A0AAU9T721"/>
<protein>
    <submittedName>
        <fullName evidence="1">Uncharacterized protein</fullName>
    </submittedName>
</protein>
<organism evidence="1 2">
    <name type="scientific">Thlaspi arvense</name>
    <name type="common">Field penny-cress</name>
    <dbReference type="NCBI Taxonomy" id="13288"/>
    <lineage>
        <taxon>Eukaryota</taxon>
        <taxon>Viridiplantae</taxon>
        <taxon>Streptophyta</taxon>
        <taxon>Embryophyta</taxon>
        <taxon>Tracheophyta</taxon>
        <taxon>Spermatophyta</taxon>
        <taxon>Magnoliopsida</taxon>
        <taxon>eudicotyledons</taxon>
        <taxon>Gunneridae</taxon>
        <taxon>Pentapetalae</taxon>
        <taxon>rosids</taxon>
        <taxon>malvids</taxon>
        <taxon>Brassicales</taxon>
        <taxon>Brassicaceae</taxon>
        <taxon>Thlaspideae</taxon>
        <taxon>Thlaspi</taxon>
    </lineage>
</organism>
<accession>A0AAU9T721</accession>
<dbReference type="Gene3D" id="1.25.40.10">
    <property type="entry name" value="Tetratricopeptide repeat domain"/>
    <property type="match status" value="1"/>
</dbReference>
<proteinExistence type="predicted"/>
<dbReference type="GO" id="GO:0009451">
    <property type="term" value="P:RNA modification"/>
    <property type="evidence" value="ECO:0007669"/>
    <property type="project" value="InterPro"/>
</dbReference>
<dbReference type="InterPro" id="IPR011990">
    <property type="entry name" value="TPR-like_helical_dom_sf"/>
</dbReference>